<organism evidence="5 8">
    <name type="scientific">Wallemia mellicola</name>
    <dbReference type="NCBI Taxonomy" id="1708541"/>
    <lineage>
        <taxon>Eukaryota</taxon>
        <taxon>Fungi</taxon>
        <taxon>Dikarya</taxon>
        <taxon>Basidiomycota</taxon>
        <taxon>Wallemiomycotina</taxon>
        <taxon>Wallemiomycetes</taxon>
        <taxon>Wallemiales</taxon>
        <taxon>Wallemiaceae</taxon>
        <taxon>Wallemia</taxon>
    </lineage>
</organism>
<evidence type="ECO:0000313" key="7">
    <source>
        <dbReference type="Proteomes" id="UP000307169"/>
    </source>
</evidence>
<dbReference type="InterPro" id="IPR027417">
    <property type="entry name" value="P-loop_NTPase"/>
</dbReference>
<evidence type="ECO:0000313" key="4">
    <source>
        <dbReference type="EMBL" id="TIC00514.1"/>
    </source>
</evidence>
<reference evidence="7 8" key="1">
    <citation type="submission" date="2019-03" db="EMBL/GenBank/DDBJ databases">
        <title>Sequencing 25 genomes of Wallemia mellicola.</title>
        <authorList>
            <person name="Gostincar C."/>
        </authorList>
    </citation>
    <scope>NUCLEOTIDE SEQUENCE [LARGE SCALE GENOMIC DNA]</scope>
    <source>
        <strain evidence="4 7">EXF-1262</strain>
        <strain evidence="5 8">EXF-1274</strain>
        <strain evidence="3 9">EXF-6152</strain>
        <strain evidence="6 10">EXF-757</strain>
    </source>
</reference>
<comment type="similarity">
    <text evidence="1">Belongs to the TRAFAC class TrmE-Era-EngA-EngB-Septin-like GTPase superfamily. Septin GTPase family.</text>
</comment>
<evidence type="ECO:0000259" key="2">
    <source>
        <dbReference type="PROSITE" id="PS51719"/>
    </source>
</evidence>
<dbReference type="EMBL" id="SPRW01000025">
    <property type="protein sequence ID" value="TIC64786.1"/>
    <property type="molecule type" value="Genomic_DNA"/>
</dbReference>
<feature type="domain" description="Septin-type G" evidence="2">
    <location>
        <begin position="103"/>
        <end position="429"/>
    </location>
</feature>
<protein>
    <recommendedName>
        <fullName evidence="2">Septin-type G domain-containing protein</fullName>
    </recommendedName>
</protein>
<dbReference type="Proteomes" id="UP000309601">
    <property type="component" value="Unassembled WGS sequence"/>
</dbReference>
<dbReference type="AlphaFoldDB" id="A0A4T0PS91"/>
<dbReference type="Gene3D" id="3.40.50.300">
    <property type="entry name" value="P-loop containing nucleotide triphosphate hydrolases"/>
    <property type="match status" value="1"/>
</dbReference>
<dbReference type="GO" id="GO:0005525">
    <property type="term" value="F:GTP binding"/>
    <property type="evidence" value="ECO:0007669"/>
    <property type="project" value="UniProtKB-KW"/>
</dbReference>
<gene>
    <name evidence="6" type="ORF">E3Q01_01675</name>
    <name evidence="5" type="ORF">E3Q02_02459</name>
    <name evidence="4" type="ORF">E3Q17_02146</name>
    <name evidence="3" type="ORF">E3Q22_02156</name>
</gene>
<keyword evidence="1" id="KW-0547">Nucleotide-binding</keyword>
<evidence type="ECO:0000313" key="5">
    <source>
        <dbReference type="EMBL" id="TIC64786.1"/>
    </source>
</evidence>
<dbReference type="EMBL" id="SPRC01000019">
    <property type="protein sequence ID" value="TIB80013.1"/>
    <property type="molecule type" value="Genomic_DNA"/>
</dbReference>
<comment type="caution">
    <text evidence="5">The sequence shown here is derived from an EMBL/GenBank/DDBJ whole genome shotgun (WGS) entry which is preliminary data.</text>
</comment>
<evidence type="ECO:0000313" key="10">
    <source>
        <dbReference type="Proteomes" id="UP000310708"/>
    </source>
</evidence>
<sequence length="458" mass="51708">MVSFLQSCRNSFRKEKRNTVHLDNVKASPSLPDLGETLGKPSRFADEIAQSVQGLDFKRDDFSPNHLQVPQNLNVRLSTVSDNTRRFTKPNSLTSRNARRRKTPRSLNVMVAGGIRTGKTSLLRLILDTVKLSPTSNITQRTEATISFTNKHQPKQPLYQMSFDVGGDVNSDRTMLTLTDTPGLNYQDSQQLSENTDMIIKHIEHLYTQTLEEESRVNRSNSSQALDRHIHVCVYMIDPARLIESHNGSLTLQPTELQTIISLAKRVNILPVIAHADSLTDNTLRLAKDGILSDLANIGFKFEILGLNERASTPDSNAHLSDLDDDHNNSTKLIKIRHRAKSATPSVASTDNSHMTNLDPVPYAIVIPERFDKPSTTRNFRWGVVDVLDNQHTDYNALYDVLFGNNSDSLRIRTRETLYESFRREALISRQKDADSGPKNLSSIRNSNIYKKRQTSFN</sequence>
<evidence type="ECO:0000313" key="9">
    <source>
        <dbReference type="Proteomes" id="UP000310685"/>
    </source>
</evidence>
<dbReference type="EMBL" id="SPRX01000016">
    <property type="protein sequence ID" value="TIC66502.1"/>
    <property type="molecule type" value="Genomic_DNA"/>
</dbReference>
<dbReference type="PROSITE" id="PS51719">
    <property type="entry name" value="G_SEPTIN"/>
    <property type="match status" value="1"/>
</dbReference>
<proteinExistence type="inferred from homology"/>
<dbReference type="Pfam" id="PF00735">
    <property type="entry name" value="Septin"/>
    <property type="match status" value="1"/>
</dbReference>
<dbReference type="PANTHER" id="PTHR18884">
    <property type="entry name" value="SEPTIN"/>
    <property type="match status" value="1"/>
</dbReference>
<evidence type="ECO:0000313" key="8">
    <source>
        <dbReference type="Proteomes" id="UP000309601"/>
    </source>
</evidence>
<dbReference type="Proteomes" id="UP000310708">
    <property type="component" value="Unassembled WGS sequence"/>
</dbReference>
<dbReference type="SUPFAM" id="SSF52540">
    <property type="entry name" value="P-loop containing nucleoside triphosphate hydrolases"/>
    <property type="match status" value="1"/>
</dbReference>
<evidence type="ECO:0000313" key="6">
    <source>
        <dbReference type="EMBL" id="TIC66502.1"/>
    </source>
</evidence>
<accession>A0A4T0PS91</accession>
<dbReference type="Proteomes" id="UP000307169">
    <property type="component" value="Unassembled WGS sequence"/>
</dbReference>
<evidence type="ECO:0000313" key="3">
    <source>
        <dbReference type="EMBL" id="TIB80013.1"/>
    </source>
</evidence>
<name>A0A4T0PS91_9BASI</name>
<dbReference type="InterPro" id="IPR030379">
    <property type="entry name" value="G_SEPTIN_dom"/>
</dbReference>
<keyword evidence="1" id="KW-0342">GTP-binding</keyword>
<dbReference type="Proteomes" id="UP000310685">
    <property type="component" value="Unassembled WGS sequence"/>
</dbReference>
<dbReference type="EMBL" id="SPRH01000022">
    <property type="protein sequence ID" value="TIC00514.1"/>
    <property type="molecule type" value="Genomic_DNA"/>
</dbReference>
<evidence type="ECO:0000256" key="1">
    <source>
        <dbReference type="RuleBase" id="RU004560"/>
    </source>
</evidence>
<dbReference type="OMA" id="RWARESM"/>